<comment type="caution">
    <text evidence="9">The sequence shown here is derived from an EMBL/GenBank/DDBJ whole genome shotgun (WGS) entry which is preliminary data.</text>
</comment>
<name>A0A4R0NKQ6_9SPHI</name>
<keyword evidence="3" id="KW-1003">Cell membrane</keyword>
<feature type="transmembrane region" description="Helical" evidence="7">
    <location>
        <begin position="78"/>
        <end position="95"/>
    </location>
</feature>
<dbReference type="PANTHER" id="PTHR34582:SF6">
    <property type="entry name" value="UPF0702 TRANSMEMBRANE PROTEIN YCAP"/>
    <property type="match status" value="1"/>
</dbReference>
<evidence type="ECO:0000256" key="5">
    <source>
        <dbReference type="ARBA" id="ARBA00022989"/>
    </source>
</evidence>
<dbReference type="InterPro" id="IPR023090">
    <property type="entry name" value="UPF0702_alpha/beta_dom_sf"/>
</dbReference>
<evidence type="ECO:0000256" key="7">
    <source>
        <dbReference type="SAM" id="Phobius"/>
    </source>
</evidence>
<keyword evidence="6 7" id="KW-0472">Membrane</keyword>
<comment type="similarity">
    <text evidence="2">Belongs to the UPF0702 family.</text>
</comment>
<keyword evidence="4 7" id="KW-0812">Transmembrane</keyword>
<evidence type="ECO:0000256" key="2">
    <source>
        <dbReference type="ARBA" id="ARBA00006448"/>
    </source>
</evidence>
<feature type="transmembrane region" description="Helical" evidence="7">
    <location>
        <begin position="52"/>
        <end position="72"/>
    </location>
</feature>
<accession>A0A4R0NKQ6</accession>
<feature type="transmembrane region" description="Helical" evidence="7">
    <location>
        <begin position="26"/>
        <end position="45"/>
    </location>
</feature>
<evidence type="ECO:0000256" key="6">
    <source>
        <dbReference type="ARBA" id="ARBA00023136"/>
    </source>
</evidence>
<dbReference type="EMBL" id="SJSL01000002">
    <property type="protein sequence ID" value="TCD01311.1"/>
    <property type="molecule type" value="Genomic_DNA"/>
</dbReference>
<dbReference type="InterPro" id="IPR007353">
    <property type="entry name" value="DUF421"/>
</dbReference>
<dbReference type="AlphaFoldDB" id="A0A4R0NKQ6"/>
<dbReference type="Proteomes" id="UP000293347">
    <property type="component" value="Unassembled WGS sequence"/>
</dbReference>
<keyword evidence="5 7" id="KW-1133">Transmembrane helix</keyword>
<comment type="subcellular location">
    <subcellularLocation>
        <location evidence="1">Cell membrane</location>
        <topology evidence="1">Multi-pass membrane protein</topology>
    </subcellularLocation>
</comment>
<evidence type="ECO:0000256" key="1">
    <source>
        <dbReference type="ARBA" id="ARBA00004651"/>
    </source>
</evidence>
<gene>
    <name evidence="9" type="ORF">EZ437_11210</name>
</gene>
<dbReference type="Pfam" id="PF04239">
    <property type="entry name" value="DUF421"/>
    <property type="match status" value="1"/>
</dbReference>
<dbReference type="GO" id="GO:0005886">
    <property type="term" value="C:plasma membrane"/>
    <property type="evidence" value="ECO:0007669"/>
    <property type="project" value="UniProtKB-SubCell"/>
</dbReference>
<reference evidence="9 10" key="1">
    <citation type="submission" date="2019-02" db="EMBL/GenBank/DDBJ databases">
        <title>Pedobacter sp. RP-1-14 sp. nov., isolated from Arctic soil.</title>
        <authorList>
            <person name="Dahal R.H."/>
        </authorList>
    </citation>
    <scope>NUCLEOTIDE SEQUENCE [LARGE SCALE GENOMIC DNA]</scope>
    <source>
        <strain evidence="9 10">RP-1-14</strain>
    </source>
</reference>
<evidence type="ECO:0000259" key="8">
    <source>
        <dbReference type="Pfam" id="PF04239"/>
    </source>
</evidence>
<protein>
    <submittedName>
        <fullName evidence="9">DUF421 domain-containing protein</fullName>
    </submittedName>
</protein>
<proteinExistence type="inferred from homology"/>
<keyword evidence="10" id="KW-1185">Reference proteome</keyword>
<dbReference type="Gene3D" id="3.30.240.20">
    <property type="entry name" value="bsu07140 like domains"/>
    <property type="match status" value="1"/>
</dbReference>
<evidence type="ECO:0000256" key="4">
    <source>
        <dbReference type="ARBA" id="ARBA00022692"/>
    </source>
</evidence>
<evidence type="ECO:0000256" key="3">
    <source>
        <dbReference type="ARBA" id="ARBA00022475"/>
    </source>
</evidence>
<organism evidence="9 10">
    <name type="scientific">Pedobacter psychroterrae</name>
    <dbReference type="NCBI Taxonomy" id="2530453"/>
    <lineage>
        <taxon>Bacteria</taxon>
        <taxon>Pseudomonadati</taxon>
        <taxon>Bacteroidota</taxon>
        <taxon>Sphingobacteriia</taxon>
        <taxon>Sphingobacteriales</taxon>
        <taxon>Sphingobacteriaceae</taxon>
        <taxon>Pedobacter</taxon>
    </lineage>
</organism>
<dbReference type="PANTHER" id="PTHR34582">
    <property type="entry name" value="UPF0702 TRANSMEMBRANE PROTEIN YCAP"/>
    <property type="match status" value="1"/>
</dbReference>
<evidence type="ECO:0000313" key="10">
    <source>
        <dbReference type="Proteomes" id="UP000293347"/>
    </source>
</evidence>
<dbReference type="OrthoDB" id="6538282at2"/>
<evidence type="ECO:0000313" key="9">
    <source>
        <dbReference type="EMBL" id="TCD01311.1"/>
    </source>
</evidence>
<feature type="domain" description="YetF C-terminal" evidence="8">
    <location>
        <begin position="101"/>
        <end position="170"/>
    </location>
</feature>
<sequence length="234" mass="26170">MSSRLLAIDWSAFFIGEEDWEFLMEIALRTLIMYIIILVGLRLLGKRGVKQLSVFELVVIISLGSAAGDPMFYKEVGLMVPVVIFAVIVGAYRATTYLTAKSTKIDDLVEGKCTYLIEDGRFSIENFSKESLAHDEFFSELRQYSISHLGQVDTAILETSGSMSVYFFPDEAVKFGLPILPALFEAGCCEIAISGKYSCCFCGSVEDLVPKERHACKKCQHDKWVKAINCLRIK</sequence>
<dbReference type="RefSeq" id="WP_131596022.1">
    <property type="nucleotide sequence ID" value="NZ_SJSL01000002.1"/>
</dbReference>